<dbReference type="Proteomes" id="UP000001589">
    <property type="component" value="Chromosome"/>
</dbReference>
<name>A2BX05_PROM5</name>
<dbReference type="KEGG" id="pmc:P9515_11091"/>
<proteinExistence type="predicted"/>
<dbReference type="EMBL" id="CP000552">
    <property type="protein sequence ID" value="ABM72316.1"/>
    <property type="molecule type" value="Genomic_DNA"/>
</dbReference>
<dbReference type="AlphaFoldDB" id="A2BX05"/>
<evidence type="ECO:0000259" key="1">
    <source>
        <dbReference type="Pfam" id="PF07862"/>
    </source>
</evidence>
<organism evidence="2 3">
    <name type="scientific">Prochlorococcus marinus (strain MIT 9515)</name>
    <dbReference type="NCBI Taxonomy" id="167542"/>
    <lineage>
        <taxon>Bacteria</taxon>
        <taxon>Bacillati</taxon>
        <taxon>Cyanobacteriota</taxon>
        <taxon>Cyanophyceae</taxon>
        <taxon>Synechococcales</taxon>
        <taxon>Prochlorococcaceae</taxon>
        <taxon>Prochlorococcus</taxon>
    </lineage>
</organism>
<gene>
    <name evidence="2" type="ordered locus">P9515_11091</name>
</gene>
<evidence type="ECO:0000313" key="2">
    <source>
        <dbReference type="EMBL" id="ABM72316.1"/>
    </source>
</evidence>
<dbReference type="InterPro" id="IPR012903">
    <property type="entry name" value="Nif11"/>
</dbReference>
<protein>
    <recommendedName>
        <fullName evidence="1">Nif11 domain-containing protein</fullName>
    </recommendedName>
</protein>
<feature type="domain" description="Nif11" evidence="1">
    <location>
        <begin position="24"/>
        <end position="80"/>
    </location>
</feature>
<reference evidence="2 3" key="1">
    <citation type="journal article" date="2007" name="PLoS Genet.">
        <title>Patterns and implications of gene gain and loss in the evolution of Prochlorococcus.</title>
        <authorList>
            <person name="Kettler G.C."/>
            <person name="Martiny A.C."/>
            <person name="Huang K."/>
            <person name="Zucker J."/>
            <person name="Coleman M.L."/>
            <person name="Rodrigue S."/>
            <person name="Chen F."/>
            <person name="Lapidus A."/>
            <person name="Ferriera S."/>
            <person name="Johnson J."/>
            <person name="Steglich C."/>
            <person name="Church G.M."/>
            <person name="Richardson P."/>
            <person name="Chisholm S.W."/>
        </authorList>
    </citation>
    <scope>NUCLEOTIDE SEQUENCE [LARGE SCALE GENOMIC DNA]</scope>
    <source>
        <strain evidence="2 3">MIT 9515</strain>
    </source>
</reference>
<accession>A2BX05</accession>
<dbReference type="STRING" id="167542.P9515_11091"/>
<evidence type="ECO:0000313" key="3">
    <source>
        <dbReference type="Proteomes" id="UP000001589"/>
    </source>
</evidence>
<dbReference type="Pfam" id="PF07862">
    <property type="entry name" value="Nif11"/>
    <property type="match status" value="1"/>
</dbReference>
<dbReference type="HOGENOM" id="CLU_2772594_0_0_3"/>
<sequence>MVELAGYYIIYLLTIRNILLKIKMAESDLINFLKKIEQLNKISELIKKDPFKKKELSDCSNHEEVINLTSKWGFEIGKRWGEY</sequence>